<evidence type="ECO:0000256" key="1">
    <source>
        <dbReference type="ARBA" id="ARBA00005417"/>
    </source>
</evidence>
<dbReference type="PROSITE" id="PS00211">
    <property type="entry name" value="ABC_TRANSPORTER_1"/>
    <property type="match status" value="1"/>
</dbReference>
<reference evidence="6 7" key="1">
    <citation type="submission" date="2015-12" db="EMBL/GenBank/DDBJ databases">
        <authorList>
            <person name="Shamseldin A."/>
            <person name="Moawad H."/>
            <person name="Abd El-Rahim W.M."/>
            <person name="Sadowsky M.J."/>
        </authorList>
    </citation>
    <scope>NUCLEOTIDE SEQUENCE [LARGE SCALE GENOMIC DNA]</scope>
    <source>
        <strain evidence="6 7">JC234</strain>
    </source>
</reference>
<evidence type="ECO:0000259" key="5">
    <source>
        <dbReference type="PROSITE" id="PS50893"/>
    </source>
</evidence>
<evidence type="ECO:0000313" key="6">
    <source>
        <dbReference type="EMBL" id="OCW57403.1"/>
    </source>
</evidence>
<evidence type="ECO:0000256" key="3">
    <source>
        <dbReference type="ARBA" id="ARBA00022741"/>
    </source>
</evidence>
<dbReference type="RefSeq" id="WP_066179019.1">
    <property type="nucleotide sequence ID" value="NZ_LQZT01000015.1"/>
</dbReference>
<name>A0A1C1YV35_9HYPH</name>
<dbReference type="SMART" id="SM00382">
    <property type="entry name" value="AAA"/>
    <property type="match status" value="1"/>
</dbReference>
<dbReference type="EMBL" id="LQZT01000015">
    <property type="protein sequence ID" value="OCW57403.1"/>
    <property type="molecule type" value="Genomic_DNA"/>
</dbReference>
<dbReference type="STRING" id="1480615.AWJ14_00710"/>
<dbReference type="AlphaFoldDB" id="A0A1C1YV35"/>
<dbReference type="PROSITE" id="PS50893">
    <property type="entry name" value="ABC_TRANSPORTER_2"/>
    <property type="match status" value="1"/>
</dbReference>
<sequence>MSIGNEEDAITVSGVEKRFGWGVRAFKALDGLSLGVPQGCVYGLLGPNGAGKSTLLRIIAGLVRPDRGSVSIFGENAGRESRRRLGMLIEAPAFYPFLTAREHLDMFARMNESATMVEPILRRVGIGYAADKKVAAFSLGMKQRLGIGCALVGRPDAIVLDEPTNGLDPDGILEMRSLIVDLAQRDGITVLLSSHLLDEVERVCERVAILRSGRMAAHGKVAGLLDGQARFWINVDSPQTVLERLASRADAGDGGVYVRIGRDDAPELIRALVNANIRIFEAKWITPDLESVFLSETRREPQ</sequence>
<comment type="similarity">
    <text evidence="1">Belongs to the ABC transporter superfamily.</text>
</comment>
<accession>A0A1C1YV35</accession>
<dbReference type="Pfam" id="PF00005">
    <property type="entry name" value="ABC_tran"/>
    <property type="match status" value="1"/>
</dbReference>
<dbReference type="GO" id="GO:0005524">
    <property type="term" value="F:ATP binding"/>
    <property type="evidence" value="ECO:0007669"/>
    <property type="project" value="UniProtKB-KW"/>
</dbReference>
<evidence type="ECO:0000256" key="2">
    <source>
        <dbReference type="ARBA" id="ARBA00022448"/>
    </source>
</evidence>
<comment type="caution">
    <text evidence="6">The sequence shown here is derived from an EMBL/GenBank/DDBJ whole genome shotgun (WGS) entry which is preliminary data.</text>
</comment>
<organism evidence="6 7">
    <name type="scientific">Hoeflea olei</name>
    <dbReference type="NCBI Taxonomy" id="1480615"/>
    <lineage>
        <taxon>Bacteria</taxon>
        <taxon>Pseudomonadati</taxon>
        <taxon>Pseudomonadota</taxon>
        <taxon>Alphaproteobacteria</taxon>
        <taxon>Hyphomicrobiales</taxon>
        <taxon>Rhizobiaceae</taxon>
        <taxon>Hoeflea</taxon>
    </lineage>
</organism>
<feature type="domain" description="ABC transporter" evidence="5">
    <location>
        <begin position="10"/>
        <end position="237"/>
    </location>
</feature>
<dbReference type="SUPFAM" id="SSF52540">
    <property type="entry name" value="P-loop containing nucleoside triphosphate hydrolases"/>
    <property type="match status" value="1"/>
</dbReference>
<dbReference type="GO" id="GO:0016887">
    <property type="term" value="F:ATP hydrolysis activity"/>
    <property type="evidence" value="ECO:0007669"/>
    <property type="project" value="InterPro"/>
</dbReference>
<dbReference type="InterPro" id="IPR017871">
    <property type="entry name" value="ABC_transporter-like_CS"/>
</dbReference>
<proteinExistence type="inferred from homology"/>
<dbReference type="InterPro" id="IPR003439">
    <property type="entry name" value="ABC_transporter-like_ATP-bd"/>
</dbReference>
<dbReference type="PANTHER" id="PTHR43335:SF4">
    <property type="entry name" value="ABC TRANSPORTER, ATP-BINDING PROTEIN"/>
    <property type="match status" value="1"/>
</dbReference>
<dbReference type="Gene3D" id="3.40.50.300">
    <property type="entry name" value="P-loop containing nucleotide triphosphate hydrolases"/>
    <property type="match status" value="1"/>
</dbReference>
<keyword evidence="4 6" id="KW-0067">ATP-binding</keyword>
<dbReference type="Proteomes" id="UP000094795">
    <property type="component" value="Unassembled WGS sequence"/>
</dbReference>
<evidence type="ECO:0000256" key="4">
    <source>
        <dbReference type="ARBA" id="ARBA00022840"/>
    </source>
</evidence>
<evidence type="ECO:0000313" key="7">
    <source>
        <dbReference type="Proteomes" id="UP000094795"/>
    </source>
</evidence>
<dbReference type="InterPro" id="IPR027417">
    <property type="entry name" value="P-loop_NTPase"/>
</dbReference>
<keyword evidence="2" id="KW-0813">Transport</keyword>
<protein>
    <submittedName>
        <fullName evidence="6">ABC transporter ATP-binding protein</fullName>
    </submittedName>
</protein>
<dbReference type="PANTHER" id="PTHR43335">
    <property type="entry name" value="ABC TRANSPORTER, ATP-BINDING PROTEIN"/>
    <property type="match status" value="1"/>
</dbReference>
<keyword evidence="3" id="KW-0547">Nucleotide-binding</keyword>
<dbReference type="InterPro" id="IPR003593">
    <property type="entry name" value="AAA+_ATPase"/>
</dbReference>
<gene>
    <name evidence="6" type="ORF">AWJ14_00710</name>
</gene>
<keyword evidence="7" id="KW-1185">Reference proteome</keyword>